<evidence type="ECO:0000256" key="2">
    <source>
        <dbReference type="ARBA" id="ARBA00022692"/>
    </source>
</evidence>
<dbReference type="PANTHER" id="PTHR11863">
    <property type="entry name" value="STEROL DESATURASE"/>
    <property type="match status" value="1"/>
</dbReference>
<evidence type="ECO:0000259" key="6">
    <source>
        <dbReference type="Pfam" id="PF04116"/>
    </source>
</evidence>
<feature type="domain" description="Fatty acid hydroxylase" evidence="6">
    <location>
        <begin position="218"/>
        <end position="355"/>
    </location>
</feature>
<evidence type="ECO:0000313" key="7">
    <source>
        <dbReference type="EMBL" id="SCV68548.1"/>
    </source>
</evidence>
<dbReference type="GO" id="GO:0016020">
    <property type="term" value="C:membrane"/>
    <property type="evidence" value="ECO:0007669"/>
    <property type="project" value="UniProtKB-SubCell"/>
</dbReference>
<dbReference type="EMBL" id="FMSP01000003">
    <property type="protein sequence ID" value="SCV68548.1"/>
    <property type="molecule type" value="Genomic_DNA"/>
</dbReference>
<evidence type="ECO:0000256" key="3">
    <source>
        <dbReference type="ARBA" id="ARBA00022989"/>
    </source>
</evidence>
<keyword evidence="4 5" id="KW-0472">Membrane</keyword>
<dbReference type="STRING" id="269621.A0A238FBN0"/>
<dbReference type="Proteomes" id="UP000198372">
    <property type="component" value="Unassembled WGS sequence"/>
</dbReference>
<keyword evidence="8" id="KW-1185">Reference proteome</keyword>
<dbReference type="GO" id="GO:0016491">
    <property type="term" value="F:oxidoreductase activity"/>
    <property type="evidence" value="ECO:0007669"/>
    <property type="project" value="InterPro"/>
</dbReference>
<feature type="transmembrane region" description="Helical" evidence="5">
    <location>
        <begin position="56"/>
        <end position="74"/>
    </location>
</feature>
<protein>
    <submittedName>
        <fullName evidence="7">BQ2448_669 protein</fullName>
    </submittedName>
</protein>
<evidence type="ECO:0000256" key="5">
    <source>
        <dbReference type="SAM" id="Phobius"/>
    </source>
</evidence>
<name>A0A238FBN0_9BASI</name>
<keyword evidence="2 5" id="KW-0812">Transmembrane</keyword>
<evidence type="ECO:0000256" key="4">
    <source>
        <dbReference type="ARBA" id="ARBA00023136"/>
    </source>
</evidence>
<organism evidence="7 8">
    <name type="scientific">Microbotryum intermedium</name>
    <dbReference type="NCBI Taxonomy" id="269621"/>
    <lineage>
        <taxon>Eukaryota</taxon>
        <taxon>Fungi</taxon>
        <taxon>Dikarya</taxon>
        <taxon>Basidiomycota</taxon>
        <taxon>Pucciniomycotina</taxon>
        <taxon>Microbotryomycetes</taxon>
        <taxon>Microbotryales</taxon>
        <taxon>Microbotryaceae</taxon>
        <taxon>Microbotryum</taxon>
    </lineage>
</organism>
<proteinExistence type="predicted"/>
<reference evidence="8" key="1">
    <citation type="submission" date="2016-09" db="EMBL/GenBank/DDBJ databases">
        <authorList>
            <person name="Jeantristanb JTB J.-T."/>
            <person name="Ricardo R."/>
        </authorList>
    </citation>
    <scope>NUCLEOTIDE SEQUENCE [LARGE SCALE GENOMIC DNA]</scope>
</reference>
<gene>
    <name evidence="7" type="ORF">BQ2448_669</name>
</gene>
<comment type="subcellular location">
    <subcellularLocation>
        <location evidence="1">Membrane</location>
    </subcellularLocation>
</comment>
<dbReference type="GO" id="GO:0005506">
    <property type="term" value="F:iron ion binding"/>
    <property type="evidence" value="ECO:0007669"/>
    <property type="project" value="InterPro"/>
</dbReference>
<evidence type="ECO:0000256" key="1">
    <source>
        <dbReference type="ARBA" id="ARBA00004370"/>
    </source>
</evidence>
<sequence>MSVATSVYTQLYNNATQAGRTLFDLAVAATKPVSYDLYPGVDVASLNVFEKLWMDWYLYWGNPIIATGIMAFLMHEVVYFGRCIPWVIIGQIRYFDQYKLQEVSAHRHIGTAGSRKMLSPCCINALHSHQTKMPTAKQQWECTKSVLKTHFSVELPQVHFLEIRLIYLFHPMAASVGMKTHELPFPTIGTLLPQASSRHHLLRALANLFSYYPTPQIALFFILEDAWHYFVHRLLHHKRLYKHIHKVHHEFSAPFGFAASYAHPIEIMVLGLGTVGPPLFWSWLSGGNMHLVTMYIWVTLRQLQAIDAHSGYDFPWSLNKIIPFWAGADHHDYHHQMFADCYSTSFRWMDTIFGTDKKYHAFRSNQKAEKAAKAKGVKAQ</sequence>
<evidence type="ECO:0000313" key="8">
    <source>
        <dbReference type="Proteomes" id="UP000198372"/>
    </source>
</evidence>
<dbReference type="InterPro" id="IPR050307">
    <property type="entry name" value="Sterol_Desaturase_Related"/>
</dbReference>
<dbReference type="GO" id="GO:0008610">
    <property type="term" value="P:lipid biosynthetic process"/>
    <property type="evidence" value="ECO:0007669"/>
    <property type="project" value="InterPro"/>
</dbReference>
<dbReference type="InterPro" id="IPR006694">
    <property type="entry name" value="Fatty_acid_hydroxylase"/>
</dbReference>
<accession>A0A238FBN0</accession>
<dbReference type="Pfam" id="PF04116">
    <property type="entry name" value="FA_hydroxylase"/>
    <property type="match status" value="1"/>
</dbReference>
<keyword evidence="3 5" id="KW-1133">Transmembrane helix</keyword>
<dbReference type="OrthoDB" id="1658724at2759"/>
<dbReference type="AlphaFoldDB" id="A0A238FBN0"/>